<evidence type="ECO:0000313" key="1">
    <source>
        <dbReference type="EMBL" id="KAG5615732.1"/>
    </source>
</evidence>
<protein>
    <submittedName>
        <fullName evidence="1">Uncharacterized protein</fullName>
    </submittedName>
</protein>
<dbReference type="EMBL" id="JACXVP010000003">
    <property type="protein sequence ID" value="KAG5615732.1"/>
    <property type="molecule type" value="Genomic_DNA"/>
</dbReference>
<proteinExistence type="predicted"/>
<dbReference type="AlphaFoldDB" id="A0A9J5ZUS5"/>
<dbReference type="Proteomes" id="UP000824120">
    <property type="component" value="Chromosome 3"/>
</dbReference>
<name>A0A9J5ZUS5_SOLCO</name>
<keyword evidence="2" id="KW-1185">Reference proteome</keyword>
<reference evidence="1 2" key="1">
    <citation type="submission" date="2020-09" db="EMBL/GenBank/DDBJ databases">
        <title>De no assembly of potato wild relative species, Solanum commersonii.</title>
        <authorList>
            <person name="Cho K."/>
        </authorList>
    </citation>
    <scope>NUCLEOTIDE SEQUENCE [LARGE SCALE GENOMIC DNA]</scope>
    <source>
        <strain evidence="1">LZ3.2</strain>
        <tissue evidence="1">Leaf</tissue>
    </source>
</reference>
<comment type="caution">
    <text evidence="1">The sequence shown here is derived from an EMBL/GenBank/DDBJ whole genome shotgun (WGS) entry which is preliminary data.</text>
</comment>
<gene>
    <name evidence="1" type="ORF">H5410_015556</name>
</gene>
<evidence type="ECO:0000313" key="2">
    <source>
        <dbReference type="Proteomes" id="UP000824120"/>
    </source>
</evidence>
<organism evidence="1 2">
    <name type="scientific">Solanum commersonii</name>
    <name type="common">Commerson's wild potato</name>
    <name type="synonym">Commerson's nightshade</name>
    <dbReference type="NCBI Taxonomy" id="4109"/>
    <lineage>
        <taxon>Eukaryota</taxon>
        <taxon>Viridiplantae</taxon>
        <taxon>Streptophyta</taxon>
        <taxon>Embryophyta</taxon>
        <taxon>Tracheophyta</taxon>
        <taxon>Spermatophyta</taxon>
        <taxon>Magnoliopsida</taxon>
        <taxon>eudicotyledons</taxon>
        <taxon>Gunneridae</taxon>
        <taxon>Pentapetalae</taxon>
        <taxon>asterids</taxon>
        <taxon>lamiids</taxon>
        <taxon>Solanales</taxon>
        <taxon>Solanaceae</taxon>
        <taxon>Solanoideae</taxon>
        <taxon>Solaneae</taxon>
        <taxon>Solanum</taxon>
    </lineage>
</organism>
<accession>A0A9J5ZUS5</accession>
<sequence>MGFYSFHQSQNVKSDICSNQDFESSIGFGVKGTSNSCLDGSIEFGASRIIIFIYASPPCSCYFVDCWAAPVGPVVGTHVNPPGVYIDSDHGLDSAFLPRKNLDDSANWDHRSSHSSDDLLHVVHFLQNLQNSSLHHIPENKLFKLVRERDGIGNESMDSEKLRSYILFSLKGIPFFVHFTRKQQGKGLRSSLTT</sequence>